<dbReference type="Proteomes" id="UP000190130">
    <property type="component" value="Unassembled WGS sequence"/>
</dbReference>
<evidence type="ECO:0000259" key="4">
    <source>
        <dbReference type="PROSITE" id="PS51462"/>
    </source>
</evidence>
<organism evidence="5 6">
    <name type="scientific">Bosea thiooxidans</name>
    <dbReference type="NCBI Taxonomy" id="53254"/>
    <lineage>
        <taxon>Bacteria</taxon>
        <taxon>Pseudomonadati</taxon>
        <taxon>Pseudomonadota</taxon>
        <taxon>Alphaproteobacteria</taxon>
        <taxon>Hyphomicrobiales</taxon>
        <taxon>Boseaceae</taxon>
        <taxon>Bosea</taxon>
    </lineage>
</organism>
<keyword evidence="2 3" id="KW-0378">Hydrolase</keyword>
<dbReference type="PANTHER" id="PTHR43046">
    <property type="entry name" value="GDP-MANNOSE MANNOSYL HYDROLASE"/>
    <property type="match status" value="1"/>
</dbReference>
<dbReference type="InterPro" id="IPR015797">
    <property type="entry name" value="NUDIX_hydrolase-like_dom_sf"/>
</dbReference>
<reference evidence="5 6" key="1">
    <citation type="submission" date="2017-02" db="EMBL/GenBank/DDBJ databases">
        <authorList>
            <person name="Peterson S.W."/>
        </authorList>
    </citation>
    <scope>NUCLEOTIDE SEQUENCE [LARGE SCALE GENOMIC DNA]</scope>
    <source>
        <strain evidence="5 6">DSM 9653</strain>
    </source>
</reference>
<dbReference type="AlphaFoldDB" id="A0A1T5FU24"/>
<accession>A0A1T5FU24</accession>
<dbReference type="Gene3D" id="3.90.79.10">
    <property type="entry name" value="Nucleoside Triphosphate Pyrophosphohydrolase"/>
    <property type="match status" value="1"/>
</dbReference>
<dbReference type="Pfam" id="PF00293">
    <property type="entry name" value="NUDIX"/>
    <property type="match status" value="1"/>
</dbReference>
<comment type="similarity">
    <text evidence="3">Belongs to the Nudix hydrolase family.</text>
</comment>
<dbReference type="PROSITE" id="PS00893">
    <property type="entry name" value="NUDIX_BOX"/>
    <property type="match status" value="1"/>
</dbReference>
<gene>
    <name evidence="5" type="ORF">SAMN05660750_03506</name>
</gene>
<dbReference type="InterPro" id="IPR020476">
    <property type="entry name" value="Nudix_hydrolase"/>
</dbReference>
<name>A0A1T5FU24_9HYPH</name>
<protein>
    <submittedName>
        <fullName evidence="5">ADP-ribose pyrophosphatase YjhB, NUDIX family</fullName>
    </submittedName>
</protein>
<dbReference type="SUPFAM" id="SSF55811">
    <property type="entry name" value="Nudix"/>
    <property type="match status" value="1"/>
</dbReference>
<dbReference type="PRINTS" id="PR00502">
    <property type="entry name" value="NUDIXFAMILY"/>
</dbReference>
<proteinExistence type="inferred from homology"/>
<feature type="domain" description="Nudix hydrolase" evidence="4">
    <location>
        <begin position="32"/>
        <end position="162"/>
    </location>
</feature>
<evidence type="ECO:0000313" key="5">
    <source>
        <dbReference type="EMBL" id="SKB99678.1"/>
    </source>
</evidence>
<evidence type="ECO:0000313" key="6">
    <source>
        <dbReference type="Proteomes" id="UP000190130"/>
    </source>
</evidence>
<dbReference type="InterPro" id="IPR020084">
    <property type="entry name" value="NUDIX_hydrolase_CS"/>
</dbReference>
<dbReference type="GO" id="GO:0016787">
    <property type="term" value="F:hydrolase activity"/>
    <property type="evidence" value="ECO:0007669"/>
    <property type="project" value="UniProtKB-KW"/>
</dbReference>
<dbReference type="PROSITE" id="PS51462">
    <property type="entry name" value="NUDIX"/>
    <property type="match status" value="1"/>
</dbReference>
<evidence type="ECO:0000256" key="1">
    <source>
        <dbReference type="ARBA" id="ARBA00001946"/>
    </source>
</evidence>
<evidence type="ECO:0000256" key="3">
    <source>
        <dbReference type="RuleBase" id="RU003476"/>
    </source>
</evidence>
<evidence type="ECO:0000256" key="2">
    <source>
        <dbReference type="ARBA" id="ARBA00022801"/>
    </source>
</evidence>
<dbReference type="InterPro" id="IPR000086">
    <property type="entry name" value="NUDIX_hydrolase_dom"/>
</dbReference>
<dbReference type="PANTHER" id="PTHR43046:SF14">
    <property type="entry name" value="MUTT_NUDIX FAMILY PROTEIN"/>
    <property type="match status" value="1"/>
</dbReference>
<dbReference type="CDD" id="cd04673">
    <property type="entry name" value="NUDIX_ADPRase"/>
    <property type="match status" value="1"/>
</dbReference>
<dbReference type="EMBL" id="FUYX01000010">
    <property type="protein sequence ID" value="SKB99678.1"/>
    <property type="molecule type" value="Genomic_DNA"/>
</dbReference>
<comment type="cofactor">
    <cofactor evidence="1">
        <name>Mg(2+)</name>
        <dbReference type="ChEBI" id="CHEBI:18420"/>
    </cofactor>
</comment>
<sequence>MADSTFDAERSSMTGDGGQVIRFPATGRAAARPVLAASVAVFRDGKVLLATRTKPPADQLWSLPGGKVEAGETLEEAALRELAEEVGVTARILGFNRHVEIFGRDAKGDVTHHFVVASFVGEWLAGEPQPGPEAGAVMWADPLRLGGLATTRELGDVLRRAHHLFAAGSAA</sequence>